<evidence type="ECO:0000313" key="2">
    <source>
        <dbReference type="Proteomes" id="UP001208853"/>
    </source>
</evidence>
<organism evidence="1 2">
    <name type="scientific">Streptococcus anginosus</name>
    <dbReference type="NCBI Taxonomy" id="1328"/>
    <lineage>
        <taxon>Bacteria</taxon>
        <taxon>Bacillati</taxon>
        <taxon>Bacillota</taxon>
        <taxon>Bacilli</taxon>
        <taxon>Lactobacillales</taxon>
        <taxon>Streptococcaceae</taxon>
        <taxon>Streptococcus</taxon>
        <taxon>Streptococcus anginosus group</taxon>
    </lineage>
</organism>
<dbReference type="EMBL" id="JAPAIK010000012">
    <property type="protein sequence ID" value="MCW1072020.1"/>
    <property type="molecule type" value="Genomic_DNA"/>
</dbReference>
<protein>
    <submittedName>
        <fullName evidence="1">Uncharacterized protein</fullName>
    </submittedName>
</protein>
<gene>
    <name evidence="1" type="ORF">OJ930_02905</name>
</gene>
<evidence type="ECO:0000313" key="1">
    <source>
        <dbReference type="EMBL" id="MCW1072020.1"/>
    </source>
</evidence>
<dbReference type="AlphaFoldDB" id="A0AAW5TGI1"/>
<name>A0AAW5TGI1_STRAP</name>
<proteinExistence type="predicted"/>
<reference evidence="1" key="1">
    <citation type="submission" date="2022-10" db="EMBL/GenBank/DDBJ databases">
        <title>Comparative genomic study of S. anginosus.</title>
        <authorList>
            <person name="Prasad A."/>
            <person name="Ene A."/>
            <person name="Jablonska S."/>
            <person name="Du J."/>
            <person name="Wolfe A.J."/>
            <person name="Putonti C."/>
        </authorList>
    </citation>
    <scope>NUCLEOTIDE SEQUENCE</scope>
    <source>
        <strain evidence="1">UMB6888</strain>
    </source>
</reference>
<comment type="caution">
    <text evidence="1">The sequence shown here is derived from an EMBL/GenBank/DDBJ whole genome shotgun (WGS) entry which is preliminary data.</text>
</comment>
<sequence length="48" mass="5726">MEKRTGEDLERSEENLLEASSECFKKEFMGDYQAECFIFVVIYFSSCW</sequence>
<dbReference type="Proteomes" id="UP001208853">
    <property type="component" value="Unassembled WGS sequence"/>
</dbReference>
<accession>A0AAW5TGI1</accession>